<dbReference type="AlphaFoldDB" id="A0A8J6Z2L7"/>
<accession>A0A8J6Z2L7</accession>
<evidence type="ECO:0000313" key="3">
    <source>
        <dbReference type="Proteomes" id="UP000609121"/>
    </source>
</evidence>
<keyword evidence="2" id="KW-0255">Endonuclease</keyword>
<keyword evidence="2" id="KW-0540">Nuclease</keyword>
<organism evidence="2 3">
    <name type="scientific">Mangrovicoccus algicola</name>
    <dbReference type="NCBI Taxonomy" id="2771008"/>
    <lineage>
        <taxon>Bacteria</taxon>
        <taxon>Pseudomonadati</taxon>
        <taxon>Pseudomonadota</taxon>
        <taxon>Alphaproteobacteria</taxon>
        <taxon>Rhodobacterales</taxon>
        <taxon>Paracoccaceae</taxon>
        <taxon>Mangrovicoccus</taxon>
    </lineage>
</organism>
<gene>
    <name evidence="2" type="ORF">ICN82_20150</name>
</gene>
<reference evidence="2" key="1">
    <citation type="submission" date="2020-09" db="EMBL/GenBank/DDBJ databases">
        <title>A novel bacterium of genus Mangrovicoccus, isolated from South China Sea.</title>
        <authorList>
            <person name="Huang H."/>
            <person name="Mo K."/>
            <person name="Hu Y."/>
        </authorList>
    </citation>
    <scope>NUCLEOTIDE SEQUENCE</scope>
    <source>
        <strain evidence="2">HB182678</strain>
    </source>
</reference>
<dbReference type="GO" id="GO:0003676">
    <property type="term" value="F:nucleic acid binding"/>
    <property type="evidence" value="ECO:0007669"/>
    <property type="project" value="InterPro"/>
</dbReference>
<dbReference type="RefSeq" id="WP_193186835.1">
    <property type="nucleotide sequence ID" value="NZ_JACVXA010000101.1"/>
</dbReference>
<evidence type="ECO:0000259" key="1">
    <source>
        <dbReference type="Pfam" id="PF01844"/>
    </source>
</evidence>
<sequence length="235" mass="26883">MRPICRGAAPREYRRYRDAVDDLTHRLGYFCSYCEQVIKHVPEVEHVQPKVRRPELERSWDNFLLSCKSCNTVKSSSLVDIDAVAWPDRDNTFSALIYRPDGSLEIRGGLPDEVSELVENAVKLVKLHRHPNGATLEDRPSPRDKRSEHRFTAYAAAEKQLINYERCCGNPEVREVISDMIANFIAPSLGFFSVWMSVFLDHPEMRIKFIEAFPGTARDCFNGVGVPVRRPGGRF</sequence>
<comment type="caution">
    <text evidence="2">The sequence shown here is derived from an EMBL/GenBank/DDBJ whole genome shotgun (WGS) entry which is preliminary data.</text>
</comment>
<name>A0A8J6Z2L7_9RHOB</name>
<dbReference type="GO" id="GO:0004519">
    <property type="term" value="F:endonuclease activity"/>
    <property type="evidence" value="ECO:0007669"/>
    <property type="project" value="UniProtKB-KW"/>
</dbReference>
<protein>
    <submittedName>
        <fullName evidence="2">HNH endonuclease</fullName>
    </submittedName>
</protein>
<dbReference type="Pfam" id="PF01844">
    <property type="entry name" value="HNH"/>
    <property type="match status" value="1"/>
</dbReference>
<keyword evidence="2" id="KW-0378">Hydrolase</keyword>
<evidence type="ECO:0000313" key="2">
    <source>
        <dbReference type="EMBL" id="MBE3640521.1"/>
    </source>
</evidence>
<feature type="domain" description="HNH" evidence="1">
    <location>
        <begin position="31"/>
        <end position="76"/>
    </location>
</feature>
<dbReference type="InterPro" id="IPR002711">
    <property type="entry name" value="HNH"/>
</dbReference>
<dbReference type="GO" id="GO:0008270">
    <property type="term" value="F:zinc ion binding"/>
    <property type="evidence" value="ECO:0007669"/>
    <property type="project" value="InterPro"/>
</dbReference>
<dbReference type="EMBL" id="JACVXA010000101">
    <property type="protein sequence ID" value="MBE3640521.1"/>
    <property type="molecule type" value="Genomic_DNA"/>
</dbReference>
<dbReference type="Gene3D" id="1.10.30.50">
    <property type="match status" value="1"/>
</dbReference>
<proteinExistence type="predicted"/>
<dbReference type="Proteomes" id="UP000609121">
    <property type="component" value="Unassembled WGS sequence"/>
</dbReference>
<keyword evidence="3" id="KW-1185">Reference proteome</keyword>